<accession>A0A246BHW5</accession>
<sequence length="81" mass="8812">MLDTLAYLDVAGCIVTIDAMGTQRTVARKLVALQAQYVLALKGNQDTLFEDVQEMFDDASRRLFADTALLGVSTWDDPSAG</sequence>
<dbReference type="EMBL" id="NHMK01000021">
    <property type="protein sequence ID" value="OWL94857.1"/>
    <property type="molecule type" value="Genomic_DNA"/>
</dbReference>
<name>A0A246BHW5_9DEIO</name>
<dbReference type="Proteomes" id="UP000197208">
    <property type="component" value="Unassembled WGS sequence"/>
</dbReference>
<comment type="caution">
    <text evidence="1">The sequence shown here is derived from an EMBL/GenBank/DDBJ whole genome shotgun (WGS) entry which is preliminary data.</text>
</comment>
<gene>
    <name evidence="1" type="ORF">CBQ26_14210</name>
</gene>
<organism evidence="1 2">
    <name type="scientific">Deinococcus indicus</name>
    <dbReference type="NCBI Taxonomy" id="223556"/>
    <lineage>
        <taxon>Bacteria</taxon>
        <taxon>Thermotogati</taxon>
        <taxon>Deinococcota</taxon>
        <taxon>Deinococci</taxon>
        <taxon>Deinococcales</taxon>
        <taxon>Deinococcaceae</taxon>
        <taxon>Deinococcus</taxon>
    </lineage>
</organism>
<dbReference type="PANTHER" id="PTHR30298">
    <property type="entry name" value="H REPEAT-ASSOCIATED PREDICTED TRANSPOSASE"/>
    <property type="match status" value="1"/>
</dbReference>
<proteinExistence type="predicted"/>
<dbReference type="PANTHER" id="PTHR30298:SF0">
    <property type="entry name" value="PROTEIN YBFL-RELATED"/>
    <property type="match status" value="1"/>
</dbReference>
<reference evidence="1 2" key="1">
    <citation type="submission" date="2017-05" db="EMBL/GenBank/DDBJ databases">
        <title>De novo genome assembly of Deniococcus indicus strain DR1.</title>
        <authorList>
            <person name="Chauhan D."/>
            <person name="Yennamalli R.M."/>
            <person name="Priyadarshini R."/>
        </authorList>
    </citation>
    <scope>NUCLEOTIDE SEQUENCE [LARGE SCALE GENOMIC DNA]</scope>
    <source>
        <strain evidence="1 2">DR1</strain>
    </source>
</reference>
<evidence type="ECO:0000313" key="1">
    <source>
        <dbReference type="EMBL" id="OWL94857.1"/>
    </source>
</evidence>
<keyword evidence="2" id="KW-1185">Reference proteome</keyword>
<dbReference type="InterPro" id="IPR051698">
    <property type="entry name" value="Transposase_11-like"/>
</dbReference>
<dbReference type="AlphaFoldDB" id="A0A246BHW5"/>
<evidence type="ECO:0008006" key="3">
    <source>
        <dbReference type="Google" id="ProtNLM"/>
    </source>
</evidence>
<protein>
    <recommendedName>
        <fullName evidence="3">Transposase IS4-like domain-containing protein</fullName>
    </recommendedName>
</protein>
<evidence type="ECO:0000313" key="2">
    <source>
        <dbReference type="Proteomes" id="UP000197208"/>
    </source>
</evidence>